<proteinExistence type="predicted"/>
<dbReference type="Proteomes" id="UP001062846">
    <property type="component" value="Chromosome 3"/>
</dbReference>
<name>A0ACC0PBJ7_RHOML</name>
<reference evidence="1" key="1">
    <citation type="submission" date="2022-02" db="EMBL/GenBank/DDBJ databases">
        <title>Plant Genome Project.</title>
        <authorList>
            <person name="Zhang R.-G."/>
        </authorList>
    </citation>
    <scope>NUCLEOTIDE SEQUENCE</scope>
    <source>
        <strain evidence="1">AT1</strain>
    </source>
</reference>
<accession>A0ACC0PBJ7</accession>
<organism evidence="1 2">
    <name type="scientific">Rhododendron molle</name>
    <name type="common">Chinese azalea</name>
    <name type="synonym">Azalea mollis</name>
    <dbReference type="NCBI Taxonomy" id="49168"/>
    <lineage>
        <taxon>Eukaryota</taxon>
        <taxon>Viridiplantae</taxon>
        <taxon>Streptophyta</taxon>
        <taxon>Embryophyta</taxon>
        <taxon>Tracheophyta</taxon>
        <taxon>Spermatophyta</taxon>
        <taxon>Magnoliopsida</taxon>
        <taxon>eudicotyledons</taxon>
        <taxon>Gunneridae</taxon>
        <taxon>Pentapetalae</taxon>
        <taxon>asterids</taxon>
        <taxon>Ericales</taxon>
        <taxon>Ericaceae</taxon>
        <taxon>Ericoideae</taxon>
        <taxon>Rhodoreae</taxon>
        <taxon>Rhododendron</taxon>
    </lineage>
</organism>
<dbReference type="EMBL" id="CM046390">
    <property type="protein sequence ID" value="KAI8562397.1"/>
    <property type="molecule type" value="Genomic_DNA"/>
</dbReference>
<comment type="caution">
    <text evidence="1">The sequence shown here is derived from an EMBL/GenBank/DDBJ whole genome shotgun (WGS) entry which is preliminary data.</text>
</comment>
<protein>
    <submittedName>
        <fullName evidence="1">Uncharacterized protein</fullName>
    </submittedName>
</protein>
<evidence type="ECO:0000313" key="2">
    <source>
        <dbReference type="Proteomes" id="UP001062846"/>
    </source>
</evidence>
<keyword evidence="2" id="KW-1185">Reference proteome</keyword>
<sequence>MRSLFSSLSSYPSFLHSSLRKPPFPFHAHHLKSYHHHHLLTPPFPSSSVLHLCQDLRTLKKFHASLIISNCYKPISIASKLIPLYAQFDDLNSASSVFEAVQEPSNTLIWNSIIKAHVDSGSSDSAFFLYRQMRKMGVEHDSFTFPILKKAILLLPNGVLLGRMIHCLATKMGFQSDVYFCNTMMDVYVKCGCIGYACRVFDEMSERDLVSWTTVISAYVYERNVTDAFELFRKMRLELEPGPVTVVVILQVCCSYRRLVEGRQLHSYVMKRGFLITCSLQNSILKMYSNAGSVNEVEIFFSEIERRDVVSWNILISWYISRKDIMEVDKCFNKMQGEIRPSSETLTLVISASGKNGDLFQGKRLHGVAIKSGLYDNVLQTSLLDFYAKCGDMEVAAQIFGEISFKNNITWSAMISGLIDGGHFEDAIELFRQMRNRSTEPMAEIFKSLVVMYTHMGALKLGKGIHAYLIKNLLSNSPEEDTPLETSILNMYARCGSISYARICFDRMVNRDLVTWTSMIEGCGAHGLGFEALQLFHQMVEEGIEPNSVTFLSLLSACSHSGLLSEGCGVFCAMKWRFGMEPDLNHYTCVVDLLGRSRKLKEALAIILKLVAFSDGRIWGALFAACRVHGNQKLGEYAAKRLLDLEPSNAGYCTLLSNIQAVDERWDEVEQVRRHMKDNDLMKKPGWSCVEANGLIHGFVSCDRLHPQIVEIYETVDVLSRKMHEVGCKLNS</sequence>
<evidence type="ECO:0000313" key="1">
    <source>
        <dbReference type="EMBL" id="KAI8562397.1"/>
    </source>
</evidence>
<gene>
    <name evidence="1" type="ORF">RHMOL_Rhmol03G0034300</name>
</gene>